<sequence length="56" mass="6610">MSKWAGIKTKEVRSQLNDEQILPSVDEARIWIDKNMTVRLDRLFQEQANAFETRMA</sequence>
<protein>
    <submittedName>
        <fullName evidence="1">Uncharacterized protein</fullName>
    </submittedName>
</protein>
<keyword evidence="2" id="KW-1185">Reference proteome</keyword>
<dbReference type="EMBL" id="FMWO01000041">
    <property type="protein sequence ID" value="SCZ85066.1"/>
    <property type="molecule type" value="Genomic_DNA"/>
</dbReference>
<name>A0A1G5SCY4_9PROT</name>
<dbReference type="Proteomes" id="UP000198729">
    <property type="component" value="Unassembled WGS sequence"/>
</dbReference>
<gene>
    <name evidence="1" type="ORF">NSMM_340002</name>
</gene>
<evidence type="ECO:0000313" key="1">
    <source>
        <dbReference type="EMBL" id="SCZ85066.1"/>
    </source>
</evidence>
<reference evidence="1 2" key="1">
    <citation type="submission" date="2016-10" db="EMBL/GenBank/DDBJ databases">
        <authorList>
            <person name="de Groot N.N."/>
        </authorList>
    </citation>
    <scope>NUCLEOTIDE SEQUENCE [LARGE SCALE GENOMIC DNA]</scope>
    <source>
        <strain evidence="1">1</strain>
    </source>
</reference>
<evidence type="ECO:0000313" key="2">
    <source>
        <dbReference type="Proteomes" id="UP000198729"/>
    </source>
</evidence>
<accession>A0A1G5SCY4</accession>
<dbReference type="STRING" id="51642.NSMM_340002"/>
<dbReference type="AlphaFoldDB" id="A0A1G5SCY4"/>
<dbReference type="RefSeq" id="WP_218121010.1">
    <property type="nucleotide sequence ID" value="NZ_FMWO01000041.1"/>
</dbReference>
<proteinExistence type="predicted"/>
<organism evidence="1 2">
    <name type="scientific">Nitrosomonas mobilis</name>
    <dbReference type="NCBI Taxonomy" id="51642"/>
    <lineage>
        <taxon>Bacteria</taxon>
        <taxon>Pseudomonadati</taxon>
        <taxon>Pseudomonadota</taxon>
        <taxon>Betaproteobacteria</taxon>
        <taxon>Nitrosomonadales</taxon>
        <taxon>Nitrosomonadaceae</taxon>
        <taxon>Nitrosomonas</taxon>
    </lineage>
</organism>